<dbReference type="STRING" id="1353009.A0A1Y2IS24"/>
<dbReference type="Pfam" id="PF00248">
    <property type="entry name" value="Aldo_ket_red"/>
    <property type="match status" value="1"/>
</dbReference>
<dbReference type="EMBL" id="KZ084098">
    <property type="protein sequence ID" value="OSD03940.1"/>
    <property type="molecule type" value="Genomic_DNA"/>
</dbReference>
<name>A0A1Y2IS24_TRAC3</name>
<dbReference type="SUPFAM" id="SSF51430">
    <property type="entry name" value="NAD(P)-linked oxidoreductase"/>
    <property type="match status" value="1"/>
</dbReference>
<dbReference type="CDD" id="cd19101">
    <property type="entry name" value="AKR_unchar"/>
    <property type="match status" value="1"/>
</dbReference>
<reference evidence="2 3" key="1">
    <citation type="journal article" date="2015" name="Biotechnol. Biofuels">
        <title>Enhanced degradation of softwood versus hardwood by the white-rot fungus Pycnoporus coccineus.</title>
        <authorList>
            <person name="Couturier M."/>
            <person name="Navarro D."/>
            <person name="Chevret D."/>
            <person name="Henrissat B."/>
            <person name="Piumi F."/>
            <person name="Ruiz-Duenas F.J."/>
            <person name="Martinez A.T."/>
            <person name="Grigoriev I.V."/>
            <person name="Riley R."/>
            <person name="Lipzen A."/>
            <person name="Berrin J.G."/>
            <person name="Master E.R."/>
            <person name="Rosso M.N."/>
        </authorList>
    </citation>
    <scope>NUCLEOTIDE SEQUENCE [LARGE SCALE GENOMIC DNA]</scope>
    <source>
        <strain evidence="2 3">BRFM310</strain>
    </source>
</reference>
<dbReference type="PANTHER" id="PTHR43147">
    <property type="entry name" value="PROTEIN TAS"/>
    <property type="match status" value="1"/>
</dbReference>
<dbReference type="PANTHER" id="PTHR43147:SF2">
    <property type="entry name" value="NADP-DEPENDENT OXIDOREDUCTASE DOMAIN-CONTAINING PROTEIN"/>
    <property type="match status" value="1"/>
</dbReference>
<proteinExistence type="predicted"/>
<evidence type="ECO:0000313" key="2">
    <source>
        <dbReference type="EMBL" id="OSD03940.1"/>
    </source>
</evidence>
<dbReference type="InterPro" id="IPR023210">
    <property type="entry name" value="NADP_OxRdtase_dom"/>
</dbReference>
<protein>
    <submittedName>
        <fullName evidence="2">Aldo/keto reductase</fullName>
    </submittedName>
</protein>
<evidence type="ECO:0000259" key="1">
    <source>
        <dbReference type="Pfam" id="PF00248"/>
    </source>
</evidence>
<organism evidence="2 3">
    <name type="scientific">Trametes coccinea (strain BRFM310)</name>
    <name type="common">Pycnoporus coccineus</name>
    <dbReference type="NCBI Taxonomy" id="1353009"/>
    <lineage>
        <taxon>Eukaryota</taxon>
        <taxon>Fungi</taxon>
        <taxon>Dikarya</taxon>
        <taxon>Basidiomycota</taxon>
        <taxon>Agaricomycotina</taxon>
        <taxon>Agaricomycetes</taxon>
        <taxon>Polyporales</taxon>
        <taxon>Polyporaceae</taxon>
        <taxon>Trametes</taxon>
    </lineage>
</organism>
<feature type="domain" description="NADP-dependent oxidoreductase" evidence="1">
    <location>
        <begin position="24"/>
        <end position="324"/>
    </location>
</feature>
<accession>A0A1Y2IS24</accession>
<sequence length="345" mass="38887">MVMLPSPRPTTELFPLGGYMLPRLFTGLWQLSSNSWGSAPAAKIRRQMATYAQSGYTAFGMADHYGPAEILFGEFRERWPEPQDIFGATKWCVFKRIVPTRALVEAAIQDRLDRMKAQRIDLLQFHWQNYDDHGYIDALRHLQDLQHEGKISLIGLCNFDTVRMEEICEELGPGGIVSNQVQFSLIDIRPLYAMAEVCKKYNVKLLTYGTVCGGFLSDTWLGKDEPDLYSGVLTPSQRKYLDMIVKAWGSWALFQSLLVVLRSIADKYEGMSIANIATRWVLDHPFVGAVIIGARMGVSEHTDDNRKVYGFRLSADDRAAIDGVLTKSNGARLIRTIGDCGAEYR</sequence>
<dbReference type="OrthoDB" id="686384at2759"/>
<gene>
    <name evidence="2" type="ORF">PYCCODRAFT_1433849</name>
</gene>
<dbReference type="InterPro" id="IPR036812">
    <property type="entry name" value="NAD(P)_OxRdtase_dom_sf"/>
</dbReference>
<dbReference type="Gene3D" id="3.20.20.100">
    <property type="entry name" value="NADP-dependent oxidoreductase domain"/>
    <property type="match status" value="1"/>
</dbReference>
<evidence type="ECO:0000313" key="3">
    <source>
        <dbReference type="Proteomes" id="UP000193067"/>
    </source>
</evidence>
<keyword evidence="3" id="KW-1185">Reference proteome</keyword>
<dbReference type="AlphaFoldDB" id="A0A1Y2IS24"/>
<dbReference type="Proteomes" id="UP000193067">
    <property type="component" value="Unassembled WGS sequence"/>
</dbReference>